<evidence type="ECO:0000256" key="1">
    <source>
        <dbReference type="SAM" id="MobiDB-lite"/>
    </source>
</evidence>
<protein>
    <submittedName>
        <fullName evidence="2">Uncharacterized protein</fullName>
    </submittedName>
</protein>
<dbReference type="Proteomes" id="UP000593567">
    <property type="component" value="Unassembled WGS sequence"/>
</dbReference>
<proteinExistence type="predicted"/>
<keyword evidence="3" id="KW-1185">Reference proteome</keyword>
<sequence>MNAIKAEGESIHTLDHKPSKTNKSIKPYLHTTDKEANIPAKSNCGNCGNSHPPRKCPAYDKQCSNCKKFNHFRAVCRSRRTGRINAVAEHIAFDESSDSESLMYIQVVKKGKRLTANIDTESRNKRLRLSTKYLVLILCSDSTYNCYNPTRLYVWPPYHQSIVTMLLY</sequence>
<feature type="region of interest" description="Disordered" evidence="1">
    <location>
        <begin position="1"/>
        <end position="24"/>
    </location>
</feature>
<accession>A0A7J7J0E9</accession>
<evidence type="ECO:0000313" key="3">
    <source>
        <dbReference type="Proteomes" id="UP000593567"/>
    </source>
</evidence>
<name>A0A7J7J0E9_BUGNE</name>
<dbReference type="AlphaFoldDB" id="A0A7J7J0E9"/>
<reference evidence="2" key="1">
    <citation type="submission" date="2020-06" db="EMBL/GenBank/DDBJ databases">
        <title>Draft genome of Bugula neritina, a colonial animal packing powerful symbionts and potential medicines.</title>
        <authorList>
            <person name="Rayko M."/>
        </authorList>
    </citation>
    <scope>NUCLEOTIDE SEQUENCE [LARGE SCALE GENOMIC DNA]</scope>
    <source>
        <strain evidence="2">Kwan_BN1</strain>
    </source>
</reference>
<feature type="compositionally biased region" description="Basic and acidic residues" evidence="1">
    <location>
        <begin position="1"/>
        <end position="18"/>
    </location>
</feature>
<comment type="caution">
    <text evidence="2">The sequence shown here is derived from an EMBL/GenBank/DDBJ whole genome shotgun (WGS) entry which is preliminary data.</text>
</comment>
<gene>
    <name evidence="2" type="ORF">EB796_022013</name>
</gene>
<evidence type="ECO:0000313" key="2">
    <source>
        <dbReference type="EMBL" id="KAF6019650.1"/>
    </source>
</evidence>
<dbReference type="OrthoDB" id="2286242at2759"/>
<organism evidence="2 3">
    <name type="scientific">Bugula neritina</name>
    <name type="common">Brown bryozoan</name>
    <name type="synonym">Sertularia neritina</name>
    <dbReference type="NCBI Taxonomy" id="10212"/>
    <lineage>
        <taxon>Eukaryota</taxon>
        <taxon>Metazoa</taxon>
        <taxon>Spiralia</taxon>
        <taxon>Lophotrochozoa</taxon>
        <taxon>Bryozoa</taxon>
        <taxon>Gymnolaemata</taxon>
        <taxon>Cheilostomatida</taxon>
        <taxon>Flustrina</taxon>
        <taxon>Buguloidea</taxon>
        <taxon>Bugulidae</taxon>
        <taxon>Bugula</taxon>
    </lineage>
</organism>
<dbReference type="EMBL" id="VXIV02003216">
    <property type="protein sequence ID" value="KAF6019650.1"/>
    <property type="molecule type" value="Genomic_DNA"/>
</dbReference>